<name>A0A7Z2T2A6_9VIBR</name>
<organism evidence="2 3">
    <name type="scientific">Vibrio astriarenae</name>
    <dbReference type="NCBI Taxonomy" id="1481923"/>
    <lineage>
        <taxon>Bacteria</taxon>
        <taxon>Pseudomonadati</taxon>
        <taxon>Pseudomonadota</taxon>
        <taxon>Gammaproteobacteria</taxon>
        <taxon>Vibrionales</taxon>
        <taxon>Vibrionaceae</taxon>
        <taxon>Vibrio</taxon>
    </lineage>
</organism>
<dbReference type="KEGG" id="vas:GT360_05305"/>
<dbReference type="RefSeq" id="WP_164647861.1">
    <property type="nucleotide sequence ID" value="NZ_CP047475.1"/>
</dbReference>
<feature type="chain" id="PRO_5030621140" evidence="1">
    <location>
        <begin position="24"/>
        <end position="117"/>
    </location>
</feature>
<evidence type="ECO:0000313" key="2">
    <source>
        <dbReference type="EMBL" id="QIA62967.1"/>
    </source>
</evidence>
<dbReference type="Pfam" id="PF11777">
    <property type="entry name" value="DUF3316"/>
    <property type="match status" value="1"/>
</dbReference>
<keyword evidence="1" id="KW-0732">Signal</keyword>
<gene>
    <name evidence="2" type="ORF">GT360_05305</name>
</gene>
<evidence type="ECO:0000313" key="3">
    <source>
        <dbReference type="Proteomes" id="UP000464262"/>
    </source>
</evidence>
<reference evidence="2 3" key="1">
    <citation type="submission" date="2020-01" db="EMBL/GenBank/DDBJ databases">
        <title>Whole genome and functional gene identification of agarase of Vibrio HN897.</title>
        <authorList>
            <person name="Liu Y."/>
            <person name="Zhao Z."/>
        </authorList>
    </citation>
    <scope>NUCLEOTIDE SEQUENCE [LARGE SCALE GENOMIC DNA]</scope>
    <source>
        <strain evidence="2 3">HN897</strain>
    </source>
</reference>
<evidence type="ECO:0000256" key="1">
    <source>
        <dbReference type="SAM" id="SignalP"/>
    </source>
</evidence>
<dbReference type="AlphaFoldDB" id="A0A7Z2T2A6"/>
<dbReference type="InterPro" id="IPR016879">
    <property type="entry name" value="UCP028299"/>
</dbReference>
<proteinExistence type="predicted"/>
<accession>A0A7Z2T2A6</accession>
<feature type="signal peptide" evidence="1">
    <location>
        <begin position="1"/>
        <end position="23"/>
    </location>
</feature>
<sequence>MKGTTIGTTLLVAAISTSVYANARYATQVSTDMIKGQVAETKEAAAKDGEMLLTDLLNQSSFELSKSQRTRVVTVDNRSFKITKSDISINTVVGEDGLQGYQPQVNYQYQYNYRDYD</sequence>
<dbReference type="Proteomes" id="UP000464262">
    <property type="component" value="Chromosome 1"/>
</dbReference>
<keyword evidence="3" id="KW-1185">Reference proteome</keyword>
<protein>
    <submittedName>
        <fullName evidence="2">DUF3316 domain-containing protein</fullName>
    </submittedName>
</protein>
<dbReference type="EMBL" id="CP047475">
    <property type="protein sequence ID" value="QIA62967.1"/>
    <property type="molecule type" value="Genomic_DNA"/>
</dbReference>